<dbReference type="CDD" id="cd02440">
    <property type="entry name" value="AdoMet_MTases"/>
    <property type="match status" value="1"/>
</dbReference>
<dbReference type="Proteomes" id="UP001227162">
    <property type="component" value="Unassembled WGS sequence"/>
</dbReference>
<dbReference type="EMBL" id="JANFFA010000005">
    <property type="protein sequence ID" value="MDQ2095654.1"/>
    <property type="molecule type" value="Genomic_DNA"/>
</dbReference>
<evidence type="ECO:0000256" key="3">
    <source>
        <dbReference type="ARBA" id="ARBA00022679"/>
    </source>
</evidence>
<dbReference type="PANTHER" id="PTHR43667">
    <property type="entry name" value="CYCLOPROPANE-FATTY-ACYL-PHOSPHOLIPID SYNTHASE"/>
    <property type="match status" value="1"/>
</dbReference>
<proteinExistence type="inferred from homology"/>
<keyword evidence="4" id="KW-0949">S-adenosyl-L-methionine</keyword>
<dbReference type="InterPro" id="IPR057206">
    <property type="entry name" value="DUF7884"/>
</dbReference>
<dbReference type="PANTHER" id="PTHR43667:SF1">
    <property type="entry name" value="CYCLOPROPANE-FATTY-ACYL-PHOSPHOLIPID SYNTHASE"/>
    <property type="match status" value="1"/>
</dbReference>
<evidence type="ECO:0000256" key="4">
    <source>
        <dbReference type="ARBA" id="ARBA00022691"/>
    </source>
</evidence>
<keyword evidence="5" id="KW-0443">Lipid metabolism</keyword>
<evidence type="ECO:0000256" key="2">
    <source>
        <dbReference type="ARBA" id="ARBA00022603"/>
    </source>
</evidence>
<accession>A0AAJ1U9X8</accession>
<dbReference type="RefSeq" id="WP_317627276.1">
    <property type="nucleotide sequence ID" value="NZ_JANFFA010000005.1"/>
</dbReference>
<dbReference type="SUPFAM" id="SSF53335">
    <property type="entry name" value="S-adenosyl-L-methionine-dependent methyltransferases"/>
    <property type="match status" value="1"/>
</dbReference>
<protein>
    <submittedName>
        <fullName evidence="7">Cyclopropane-fatty-acyl-phospholipid synthase family protein</fullName>
    </submittedName>
</protein>
<evidence type="ECO:0000313" key="7">
    <source>
        <dbReference type="EMBL" id="MDQ2095654.1"/>
    </source>
</evidence>
<gene>
    <name evidence="7" type="ORF">NOI20_16170</name>
</gene>
<dbReference type="InterPro" id="IPR003333">
    <property type="entry name" value="CMAS"/>
</dbReference>
<reference evidence="7" key="2">
    <citation type="submission" date="2023-04" db="EMBL/GenBank/DDBJ databases">
        <title>'Rhodoalgimonas zhirmunskyi' gen. nov., isolated from a red alga.</title>
        <authorList>
            <person name="Nedashkovskaya O.I."/>
            <person name="Otstavnykh N.Y."/>
            <person name="Bystritskaya E.P."/>
            <person name="Balabanova L.A."/>
            <person name="Isaeva M.P."/>
        </authorList>
    </citation>
    <scope>NUCLEOTIDE SEQUENCE</scope>
    <source>
        <strain evidence="7">10Alg 79</strain>
    </source>
</reference>
<dbReference type="InterPro" id="IPR029063">
    <property type="entry name" value="SAM-dependent_MTases_sf"/>
</dbReference>
<reference evidence="7" key="1">
    <citation type="submission" date="2022-07" db="EMBL/GenBank/DDBJ databases">
        <authorList>
            <person name="Otstavnykh N."/>
            <person name="Isaeva M."/>
            <person name="Bystritskaya E."/>
        </authorList>
    </citation>
    <scope>NUCLEOTIDE SEQUENCE</scope>
    <source>
        <strain evidence="7">10Alg 79</strain>
    </source>
</reference>
<keyword evidence="8" id="KW-1185">Reference proteome</keyword>
<keyword evidence="3" id="KW-0808">Transferase</keyword>
<dbReference type="InterPro" id="IPR050723">
    <property type="entry name" value="CFA/CMAS"/>
</dbReference>
<sequence length="419" mass="47936">MWTKALDRMLSQLMSDGDFSLTYPDGTTRRYGDGTGDPVKVTLHDDSLPRKIVLSPDMAVGEGYMDGTITIEDDDLRGFLTLAIRNISSRRHALPWFMRPTHHLRRAGRFFQQFNPAPRARQNVAHHYDLSGALYDLFLDADRQYSCGYFPRPGMTLDEAQDAKKHHIAEKLRIEPGMRVLDIGCGWGGMGLTLARDYGAEVLGVTLSQEQHAMANARAEKAGLSDRARFELRDYRKVTGQFDRIVSVGMFEHVGSPHYDTYFAKVRELLGEDGVALIHTIGRAAPPGATSPWIRKYIFPGGYVPSMSEALRAIEPHDLFTLDVEVWRLHYAETLRHWHDRFVARQDEARALYDDRFCRMWRYYLLASELTFRHDKQVVFQFQLSPSQTAVPLTRDYLYPSDLYPSDEHEAPKFAQAAE</sequence>
<evidence type="ECO:0000256" key="5">
    <source>
        <dbReference type="ARBA" id="ARBA00023098"/>
    </source>
</evidence>
<comment type="caution">
    <text evidence="7">The sequence shown here is derived from an EMBL/GenBank/DDBJ whole genome shotgun (WGS) entry which is preliminary data.</text>
</comment>
<dbReference type="AlphaFoldDB" id="A0AAJ1U9X8"/>
<dbReference type="GO" id="GO:0008610">
    <property type="term" value="P:lipid biosynthetic process"/>
    <property type="evidence" value="ECO:0007669"/>
    <property type="project" value="InterPro"/>
</dbReference>
<dbReference type="PIRSF" id="PIRSF003085">
    <property type="entry name" value="CMAS"/>
    <property type="match status" value="1"/>
</dbReference>
<organism evidence="7 8">
    <name type="scientific">Rhodalgimonas zhirmunskyi</name>
    <dbReference type="NCBI Taxonomy" id="2964767"/>
    <lineage>
        <taxon>Bacteria</taxon>
        <taxon>Pseudomonadati</taxon>
        <taxon>Pseudomonadota</taxon>
        <taxon>Alphaproteobacteria</taxon>
        <taxon>Rhodobacterales</taxon>
        <taxon>Roseobacteraceae</taxon>
        <taxon>Rhodalgimonas</taxon>
    </lineage>
</organism>
<dbReference type="GO" id="GO:0008168">
    <property type="term" value="F:methyltransferase activity"/>
    <property type="evidence" value="ECO:0007669"/>
    <property type="project" value="UniProtKB-KW"/>
</dbReference>
<keyword evidence="2" id="KW-0489">Methyltransferase</keyword>
<feature type="domain" description="DUF7884" evidence="6">
    <location>
        <begin position="7"/>
        <end position="88"/>
    </location>
</feature>
<name>A0AAJ1U9X8_9RHOB</name>
<comment type="similarity">
    <text evidence="1">Belongs to the CFA/CMAS family.</text>
</comment>
<evidence type="ECO:0000256" key="1">
    <source>
        <dbReference type="ARBA" id="ARBA00010815"/>
    </source>
</evidence>
<evidence type="ECO:0000313" key="8">
    <source>
        <dbReference type="Proteomes" id="UP001227162"/>
    </source>
</evidence>
<dbReference type="GO" id="GO:0032259">
    <property type="term" value="P:methylation"/>
    <property type="evidence" value="ECO:0007669"/>
    <property type="project" value="UniProtKB-KW"/>
</dbReference>
<dbReference type="Gene3D" id="3.40.50.150">
    <property type="entry name" value="Vaccinia Virus protein VP39"/>
    <property type="match status" value="1"/>
</dbReference>
<evidence type="ECO:0000259" key="6">
    <source>
        <dbReference type="Pfam" id="PF25371"/>
    </source>
</evidence>
<dbReference type="Pfam" id="PF25371">
    <property type="entry name" value="DUF7884"/>
    <property type="match status" value="1"/>
</dbReference>
<dbReference type="Pfam" id="PF02353">
    <property type="entry name" value="CMAS"/>
    <property type="match status" value="1"/>
</dbReference>